<comment type="caution">
    <text evidence="6">The sequence shown here is derived from an EMBL/GenBank/DDBJ whole genome shotgun (WGS) entry which is preliminary data.</text>
</comment>
<protein>
    <submittedName>
        <fullName evidence="6">Type 1 fimbria pilin</fullName>
    </submittedName>
</protein>
<dbReference type="SUPFAM" id="SSF49401">
    <property type="entry name" value="Bacterial adhesins"/>
    <property type="match status" value="1"/>
</dbReference>
<organism evidence="6 7">
    <name type="scientific">Acinetobacter calcoaceticus</name>
    <dbReference type="NCBI Taxonomy" id="471"/>
    <lineage>
        <taxon>Bacteria</taxon>
        <taxon>Pseudomonadati</taxon>
        <taxon>Pseudomonadota</taxon>
        <taxon>Gammaproteobacteria</taxon>
        <taxon>Moraxellales</taxon>
        <taxon>Moraxellaceae</taxon>
        <taxon>Acinetobacter</taxon>
        <taxon>Acinetobacter calcoaceticus/baumannii complex</taxon>
    </lineage>
</organism>
<evidence type="ECO:0000256" key="2">
    <source>
        <dbReference type="ARBA" id="ARBA00006671"/>
    </source>
</evidence>
<dbReference type="GO" id="GO:0043709">
    <property type="term" value="P:cell adhesion involved in single-species biofilm formation"/>
    <property type="evidence" value="ECO:0007669"/>
    <property type="project" value="TreeGrafter"/>
</dbReference>
<proteinExistence type="inferred from homology"/>
<dbReference type="Proteomes" id="UP000294963">
    <property type="component" value="Unassembled WGS sequence"/>
</dbReference>
<accession>A0A4R1XCE5</accession>
<comment type="similarity">
    <text evidence="2">Belongs to the fimbrial protein family.</text>
</comment>
<dbReference type="EMBL" id="SLVJ01000033">
    <property type="protein sequence ID" value="TCM60461.1"/>
    <property type="molecule type" value="Genomic_DNA"/>
</dbReference>
<keyword evidence="7" id="KW-1185">Reference proteome</keyword>
<name>A0A4R1XCE5_ACICA</name>
<dbReference type="OrthoDB" id="6494728at2"/>
<dbReference type="GO" id="GO:0009289">
    <property type="term" value="C:pilus"/>
    <property type="evidence" value="ECO:0007669"/>
    <property type="project" value="UniProtKB-SubCell"/>
</dbReference>
<gene>
    <name evidence="6" type="ORF">EC844_13321</name>
</gene>
<reference evidence="6 7" key="1">
    <citation type="submission" date="2019-03" db="EMBL/GenBank/DDBJ databases">
        <title>Genomic analyses of the natural microbiome of Caenorhabditis elegans.</title>
        <authorList>
            <person name="Samuel B."/>
        </authorList>
    </citation>
    <scope>NUCLEOTIDE SEQUENCE [LARGE SCALE GENOMIC DNA]</scope>
    <source>
        <strain evidence="6 7">JUb89</strain>
    </source>
</reference>
<evidence type="ECO:0000256" key="4">
    <source>
        <dbReference type="ARBA" id="ARBA00023263"/>
    </source>
</evidence>
<comment type="subcellular location">
    <subcellularLocation>
        <location evidence="1">Fimbrium</location>
    </subcellularLocation>
</comment>
<feature type="signal peptide" evidence="5">
    <location>
        <begin position="1"/>
        <end position="21"/>
    </location>
</feature>
<evidence type="ECO:0000313" key="6">
    <source>
        <dbReference type="EMBL" id="TCM60461.1"/>
    </source>
</evidence>
<sequence>MLKISKTLVLILAAGSTTAFAADGTITINGKVLDSTCALTPDGGPAQGNKNNITVTLPTVKAGDFSAVGDVEGKTDFQLKITNGADGQACGSLSGIQGVLISAANGKYLASNSTALINQKAFDEGSAGQTPIHVQILSGANNDPIKFDSSVAVPHKDGVIKLASQYLQAVDGPIAAQNVTAVVDYTLVYN</sequence>
<dbReference type="PANTHER" id="PTHR33420">
    <property type="entry name" value="FIMBRIAL SUBUNIT ELFA-RELATED"/>
    <property type="match status" value="1"/>
</dbReference>
<keyword evidence="4" id="KW-0281">Fimbrium</keyword>
<dbReference type="AlphaFoldDB" id="A0A4R1XCE5"/>
<dbReference type="PANTHER" id="PTHR33420:SF3">
    <property type="entry name" value="FIMBRIAL SUBUNIT ELFA"/>
    <property type="match status" value="1"/>
</dbReference>
<dbReference type="InterPro" id="IPR050263">
    <property type="entry name" value="Bact_Fimbrial_Adh_Pro"/>
</dbReference>
<evidence type="ECO:0000256" key="1">
    <source>
        <dbReference type="ARBA" id="ARBA00004561"/>
    </source>
</evidence>
<evidence type="ECO:0000313" key="7">
    <source>
        <dbReference type="Proteomes" id="UP000294963"/>
    </source>
</evidence>
<feature type="chain" id="PRO_5020710487" evidence="5">
    <location>
        <begin position="22"/>
        <end position="190"/>
    </location>
</feature>
<dbReference type="Gene3D" id="2.60.40.1090">
    <property type="entry name" value="Fimbrial-type adhesion domain"/>
    <property type="match status" value="1"/>
</dbReference>
<keyword evidence="3 5" id="KW-0732">Signal</keyword>
<evidence type="ECO:0000256" key="3">
    <source>
        <dbReference type="ARBA" id="ARBA00022729"/>
    </source>
</evidence>
<dbReference type="InterPro" id="IPR036937">
    <property type="entry name" value="Adhesion_dom_fimbrial_sf"/>
</dbReference>
<evidence type="ECO:0000256" key="5">
    <source>
        <dbReference type="SAM" id="SignalP"/>
    </source>
</evidence>
<dbReference type="InterPro" id="IPR008966">
    <property type="entry name" value="Adhesion_dom_sf"/>
</dbReference>